<dbReference type="PROSITE" id="PS50966">
    <property type="entry name" value="ZF_SWIM"/>
    <property type="match status" value="1"/>
</dbReference>
<dbReference type="OrthoDB" id="6377543at2759"/>
<feature type="domain" description="SWIM-type" evidence="2">
    <location>
        <begin position="445"/>
        <end position="477"/>
    </location>
</feature>
<dbReference type="Pfam" id="PF21056">
    <property type="entry name" value="ZSWIM1-3_RNaseH-like"/>
    <property type="match status" value="1"/>
</dbReference>
<keyword evidence="1" id="KW-0862">Zinc</keyword>
<name>A0A162RCP9_9CRUS</name>
<dbReference type="PANTHER" id="PTHR31569">
    <property type="entry name" value="SWIM-TYPE DOMAIN-CONTAINING PROTEIN"/>
    <property type="match status" value="1"/>
</dbReference>
<evidence type="ECO:0000313" key="4">
    <source>
        <dbReference type="Proteomes" id="UP000076858"/>
    </source>
</evidence>
<dbReference type="InterPro" id="IPR052579">
    <property type="entry name" value="Zinc_finger_SWIM"/>
</dbReference>
<dbReference type="InterPro" id="IPR007527">
    <property type="entry name" value="Znf_SWIM"/>
</dbReference>
<dbReference type="GO" id="GO:0008270">
    <property type="term" value="F:zinc ion binding"/>
    <property type="evidence" value="ECO:0007669"/>
    <property type="project" value="UniProtKB-KW"/>
</dbReference>
<dbReference type="Proteomes" id="UP000076858">
    <property type="component" value="Unassembled WGS sequence"/>
</dbReference>
<keyword evidence="1" id="KW-0863">Zinc-finger</keyword>
<keyword evidence="4" id="KW-1185">Reference proteome</keyword>
<organism evidence="3 4">
    <name type="scientific">Daphnia magna</name>
    <dbReference type="NCBI Taxonomy" id="35525"/>
    <lineage>
        <taxon>Eukaryota</taxon>
        <taxon>Metazoa</taxon>
        <taxon>Ecdysozoa</taxon>
        <taxon>Arthropoda</taxon>
        <taxon>Crustacea</taxon>
        <taxon>Branchiopoda</taxon>
        <taxon>Diplostraca</taxon>
        <taxon>Cladocera</taxon>
        <taxon>Anomopoda</taxon>
        <taxon>Daphniidae</taxon>
        <taxon>Daphnia</taxon>
    </lineage>
</organism>
<dbReference type="EMBL" id="LRGB01000197">
    <property type="protein sequence ID" value="KZS20407.1"/>
    <property type="molecule type" value="Genomic_DNA"/>
</dbReference>
<dbReference type="InterPro" id="IPR048324">
    <property type="entry name" value="ZSWIM1-3_RNaseH-like"/>
</dbReference>
<proteinExistence type="predicted"/>
<gene>
    <name evidence="3" type="ORF">APZ42_012928</name>
</gene>
<comment type="caution">
    <text evidence="3">The sequence shown here is derived from an EMBL/GenBank/DDBJ whole genome shotgun (WGS) entry which is preliminary data.</text>
</comment>
<dbReference type="AlphaFoldDB" id="A0A162RCP9"/>
<sequence>MSLLKSIALNQTFDSNSETVDFIKNLETENVYLRRGHCESISSYKNDRRNKIVLDEKFEFKRIRYMCPHFGTHKSRSVKGSRLNQNVMPNNCPVQIRFVLNPVSEKFEIKVLELQHHPVSAEHVKTYARQRFCCMLDWLNDSILCYISWNELVARYYSHMNHEALSFANGALSAGAQPTKIRKILQDKFGSNLISRDLINMKQKLIVGFLDSLQQDPNNVVKVLHDPEGEVSVIFVQLEKQRKLYKMYGKVVEVDGTYKIEQAGFALYYLLIEDNNGDGQPVALFFIRKETTEAISECLRIFAENNDVSITKVTIPDKDCAEIAALEKILCQFHALKAVDVYIKKPKDGERVDKEKIHDIIKQFRAALYAETQADFETAKAYLLKQGSIAEYFENNWFNIADKWSNLGRRNLPTFAELKIMKANYNFLLNEELSTYHIVSRYTMYKLKQDLTGCTCKFLLDFLLPCRHIIYFHIEENTEIPVGSFFNHWLNECLEYGQHDEWTIAASDFEVQLHFFINIHKLMKEEKPLRVMEDEKQETENPSNKLLVDSPTVAECTETSTVSTKVFSQPWASLRLPVAPVKRGRPKQDKEYFTAYKKKTKTTRVDVSVVDQERMDEAKMFQQEEGRWSKWIMNLEATPTQCHHQAGLITIYLLPVPAFDSLTIDEADLSILMAFFDEQENAKLTPTMHSKDIFCPASTVPTSNSPVLIPIPASDSPRLDEADLSIIAVLDDQENAKSVTTMPSKEDIFPASAVPTSDSPDVIPSVPSVSFKGRKNHAARPMLFLDKVDDLTKTNQLTSSFVNMAMSFLKQHHPNIGGLFCSTLGASLNFPKAQGDKWLQIVHDGSNHWVLVAKGFSQTEHVLVYDSMSRTPWDNALVLSCMSSLLHAVHDSKEIDVISIFDHPQDEVSSVHNSLFSHAILEDEGKTDSELWLNGIYVYSRRYSWFHKSHLTIHEILTLTYYWWSEISRKYVENGLDLAHGTPID</sequence>
<evidence type="ECO:0000259" key="2">
    <source>
        <dbReference type="PROSITE" id="PS50966"/>
    </source>
</evidence>
<evidence type="ECO:0000256" key="1">
    <source>
        <dbReference type="PROSITE-ProRule" id="PRU00325"/>
    </source>
</evidence>
<evidence type="ECO:0000313" key="3">
    <source>
        <dbReference type="EMBL" id="KZS20407.1"/>
    </source>
</evidence>
<protein>
    <recommendedName>
        <fullName evidence="2">SWIM-type domain-containing protein</fullName>
    </recommendedName>
</protein>
<keyword evidence="1" id="KW-0479">Metal-binding</keyword>
<reference evidence="3 4" key="1">
    <citation type="submission" date="2016-03" db="EMBL/GenBank/DDBJ databases">
        <title>EvidentialGene: Evidence-directed Construction of Genes on Genomes.</title>
        <authorList>
            <person name="Gilbert D.G."/>
            <person name="Choi J.-H."/>
            <person name="Mockaitis K."/>
            <person name="Colbourne J."/>
            <person name="Pfrender M."/>
        </authorList>
    </citation>
    <scope>NUCLEOTIDE SEQUENCE [LARGE SCALE GENOMIC DNA]</scope>
    <source>
        <strain evidence="3 4">Xinb3</strain>
        <tissue evidence="3">Complete organism</tissue>
    </source>
</reference>
<accession>A0A162RCP9</accession>
<dbReference type="PANTHER" id="PTHR31569:SF4">
    <property type="entry name" value="SWIM-TYPE DOMAIN-CONTAINING PROTEIN"/>
    <property type="match status" value="1"/>
</dbReference>